<evidence type="ECO:0000256" key="4">
    <source>
        <dbReference type="ARBA" id="ARBA00012557"/>
    </source>
</evidence>
<dbReference type="Pfam" id="PF02434">
    <property type="entry name" value="Fringe"/>
    <property type="match status" value="1"/>
</dbReference>
<evidence type="ECO:0000256" key="1">
    <source>
        <dbReference type="ARBA" id="ARBA00004606"/>
    </source>
</evidence>
<dbReference type="VEuPathDB" id="TriTrypDB:BSAL_06115"/>
<protein>
    <recommendedName>
        <fullName evidence="4">N-acetylgalactosaminide beta-1,3-galactosyltransferase</fullName>
        <ecNumber evidence="4">2.4.1.122</ecNumber>
    </recommendedName>
</protein>
<keyword evidence="5" id="KW-0328">Glycosyltransferase</keyword>
<evidence type="ECO:0000256" key="3">
    <source>
        <dbReference type="ARBA" id="ARBA00006462"/>
    </source>
</evidence>
<dbReference type="Proteomes" id="UP000051952">
    <property type="component" value="Unassembled WGS sequence"/>
</dbReference>
<feature type="domain" description="Fringe-like glycosyltransferase" evidence="13">
    <location>
        <begin position="176"/>
        <end position="333"/>
    </location>
</feature>
<keyword evidence="15" id="KW-1185">Reference proteome</keyword>
<evidence type="ECO:0000256" key="8">
    <source>
        <dbReference type="ARBA" id="ARBA00022741"/>
    </source>
</evidence>
<dbReference type="InterPro" id="IPR026050">
    <property type="entry name" value="C1GALT1/C1GALT1_chp1"/>
</dbReference>
<evidence type="ECO:0000256" key="11">
    <source>
        <dbReference type="ARBA" id="ARBA00023136"/>
    </source>
</evidence>
<dbReference type="PANTHER" id="PTHR23033">
    <property type="entry name" value="BETA1,3-GALACTOSYLTRANSFERASE"/>
    <property type="match status" value="1"/>
</dbReference>
<evidence type="ECO:0000259" key="13">
    <source>
        <dbReference type="Pfam" id="PF02434"/>
    </source>
</evidence>
<accession>A0A0S4J6B2</accession>
<evidence type="ECO:0000256" key="2">
    <source>
        <dbReference type="ARBA" id="ARBA00004922"/>
    </source>
</evidence>
<feature type="compositionally biased region" description="Basic and acidic residues" evidence="12">
    <location>
        <begin position="34"/>
        <end position="44"/>
    </location>
</feature>
<name>A0A0S4J6B2_BODSA</name>
<evidence type="ECO:0000256" key="12">
    <source>
        <dbReference type="SAM" id="MobiDB-lite"/>
    </source>
</evidence>
<evidence type="ECO:0000256" key="10">
    <source>
        <dbReference type="ARBA" id="ARBA00022989"/>
    </source>
</evidence>
<proteinExistence type="inferred from homology"/>
<dbReference type="PANTHER" id="PTHR23033:SF47">
    <property type="entry name" value="APPLE DOMAIN-CONTAINING PROTEIN-RELATED"/>
    <property type="match status" value="1"/>
</dbReference>
<keyword evidence="11" id="KW-0472">Membrane</keyword>
<comment type="pathway">
    <text evidence="2">Protein modification; protein glycosylation.</text>
</comment>
<dbReference type="AlphaFoldDB" id="A0A0S4J6B2"/>
<dbReference type="OrthoDB" id="414175at2759"/>
<keyword evidence="6" id="KW-0808">Transferase</keyword>
<evidence type="ECO:0000256" key="7">
    <source>
        <dbReference type="ARBA" id="ARBA00022692"/>
    </source>
</evidence>
<evidence type="ECO:0000256" key="5">
    <source>
        <dbReference type="ARBA" id="ARBA00022676"/>
    </source>
</evidence>
<dbReference type="InterPro" id="IPR003378">
    <property type="entry name" value="Fringe-like_glycosylTrfase"/>
</dbReference>
<keyword evidence="7" id="KW-0812">Transmembrane</keyword>
<dbReference type="GO" id="GO:0016020">
    <property type="term" value="C:membrane"/>
    <property type="evidence" value="ECO:0007669"/>
    <property type="project" value="UniProtKB-SubCell"/>
</dbReference>
<evidence type="ECO:0000313" key="15">
    <source>
        <dbReference type="Proteomes" id="UP000051952"/>
    </source>
</evidence>
<keyword evidence="8" id="KW-0547">Nucleotide-binding</keyword>
<comment type="subcellular location">
    <subcellularLocation>
        <location evidence="1">Membrane</location>
        <topology evidence="1">Single-pass type II membrane protein</topology>
    </subcellularLocation>
</comment>
<dbReference type="EMBL" id="CYKH01001125">
    <property type="protein sequence ID" value="CUG84587.1"/>
    <property type="molecule type" value="Genomic_DNA"/>
</dbReference>
<dbReference type="EC" id="2.4.1.122" evidence="4"/>
<dbReference type="GO" id="GO:0016263">
    <property type="term" value="F:glycoprotein-N-acetylgalactosamine 3-beta-galactosyltransferase activity"/>
    <property type="evidence" value="ECO:0007669"/>
    <property type="project" value="UniProtKB-EC"/>
</dbReference>
<sequence length="450" mass="50896">MLMPTPETLDADRLESGPSPVESSRGESSAVAADEPKHNDNGSDKDEDPGGGGGGGGSSDIEERMRKGQLLDENKVEAALPPLGIIQNITLNLTSPRFFNDEATSNLPLTIGVLTVPGLLRSRLIPLLESSLKHEKDIHVFFMDSPKTIPGREALAEYLNKVKRADQVHIVTLPAPKSMKMALRNAWVNLPAVKYFREARPKQKYFAIMDDDTYFLMNAIRNIIGEVDRNNTHTGPVYLGAPITDGLRGGCRLVRSGKTKRAFHTTGRKEVIFVCGGSGIIIDRLAIDELFKVRNVTVSPTETFYDYCIATMFQGAGDVRLGHCLSEANVPIITRREMFRDTMFRAIGEKRVYNKRPFPASFHRFRKREWQYVLRAVEDARDANELVTWGDLLQNFRPGPVYYHSMFHPMKYDNYTDIMGLKRKTAYQVRRENILQRKYHCGRKANTDEW</sequence>
<evidence type="ECO:0000256" key="9">
    <source>
        <dbReference type="ARBA" id="ARBA00022968"/>
    </source>
</evidence>
<keyword evidence="10" id="KW-1133">Transmembrane helix</keyword>
<evidence type="ECO:0000256" key="6">
    <source>
        <dbReference type="ARBA" id="ARBA00022679"/>
    </source>
</evidence>
<comment type="similarity">
    <text evidence="3">Belongs to the glycosyltransferase 31 family. Beta3-Gal-T subfamily.</text>
</comment>
<reference evidence="15" key="1">
    <citation type="submission" date="2015-09" db="EMBL/GenBank/DDBJ databases">
        <authorList>
            <consortium name="Pathogen Informatics"/>
        </authorList>
    </citation>
    <scope>NUCLEOTIDE SEQUENCE [LARGE SCALE GENOMIC DNA]</scope>
    <source>
        <strain evidence="15">Lake Konstanz</strain>
    </source>
</reference>
<gene>
    <name evidence="14" type="ORF">BSAL_06115</name>
</gene>
<dbReference type="GO" id="GO:0000166">
    <property type="term" value="F:nucleotide binding"/>
    <property type="evidence" value="ECO:0007669"/>
    <property type="project" value="UniProtKB-KW"/>
</dbReference>
<organism evidence="14 15">
    <name type="scientific">Bodo saltans</name>
    <name type="common">Flagellated protozoan</name>
    <dbReference type="NCBI Taxonomy" id="75058"/>
    <lineage>
        <taxon>Eukaryota</taxon>
        <taxon>Discoba</taxon>
        <taxon>Euglenozoa</taxon>
        <taxon>Kinetoplastea</taxon>
        <taxon>Metakinetoplastina</taxon>
        <taxon>Eubodonida</taxon>
        <taxon>Bodonidae</taxon>
        <taxon>Bodo</taxon>
    </lineage>
</organism>
<feature type="region of interest" description="Disordered" evidence="12">
    <location>
        <begin position="1"/>
        <end position="61"/>
    </location>
</feature>
<keyword evidence="9" id="KW-0735">Signal-anchor</keyword>
<evidence type="ECO:0000313" key="14">
    <source>
        <dbReference type="EMBL" id="CUG84587.1"/>
    </source>
</evidence>
<dbReference type="Gene3D" id="3.90.550.50">
    <property type="match status" value="1"/>
</dbReference>